<keyword evidence="3" id="KW-0408">Iron</keyword>
<proteinExistence type="predicted"/>
<organism evidence="5 6">
    <name type="scientific">Peterkaempfera bronchialis</name>
    <dbReference type="NCBI Taxonomy" id="2126346"/>
    <lineage>
        <taxon>Bacteria</taxon>
        <taxon>Bacillati</taxon>
        <taxon>Actinomycetota</taxon>
        <taxon>Actinomycetes</taxon>
        <taxon>Kitasatosporales</taxon>
        <taxon>Streptomycetaceae</taxon>
        <taxon>Peterkaempfera</taxon>
    </lineage>
</organism>
<comment type="cofactor">
    <cofactor evidence="1">
        <name>Fe(2+)</name>
        <dbReference type="ChEBI" id="CHEBI:29033"/>
    </cofactor>
</comment>
<dbReference type="GO" id="GO:0051864">
    <property type="term" value="F:histone H3K36 demethylase activity"/>
    <property type="evidence" value="ECO:0007669"/>
    <property type="project" value="TreeGrafter"/>
</dbReference>
<evidence type="ECO:0000313" key="6">
    <source>
        <dbReference type="Proteomes" id="UP000249340"/>
    </source>
</evidence>
<dbReference type="InterPro" id="IPR003347">
    <property type="entry name" value="JmjC_dom"/>
</dbReference>
<dbReference type="GO" id="GO:0046872">
    <property type="term" value="F:metal ion binding"/>
    <property type="evidence" value="ECO:0007669"/>
    <property type="project" value="UniProtKB-KW"/>
</dbReference>
<dbReference type="EMBL" id="CP031264">
    <property type="protein sequence ID" value="AXI78483.1"/>
    <property type="molecule type" value="Genomic_DNA"/>
</dbReference>
<evidence type="ECO:0000256" key="3">
    <source>
        <dbReference type="ARBA" id="ARBA00023004"/>
    </source>
</evidence>
<dbReference type="PANTHER" id="PTHR13096:SF9">
    <property type="entry name" value="BIFUNCTIONAL LYSINE-SPECIFIC DEMETHYLASE AND HISTIDYL-HYDROXYLASE"/>
    <property type="match status" value="1"/>
</dbReference>
<dbReference type="AlphaFoldDB" id="A0A345SXM8"/>
<evidence type="ECO:0000256" key="1">
    <source>
        <dbReference type="ARBA" id="ARBA00001954"/>
    </source>
</evidence>
<feature type="domain" description="JmjC" evidence="4">
    <location>
        <begin position="101"/>
        <end position="254"/>
    </location>
</feature>
<accession>A0A345SXM8</accession>
<protein>
    <submittedName>
        <fullName evidence="5">Cupin</fullName>
    </submittedName>
</protein>
<dbReference type="OrthoDB" id="9764016at2"/>
<dbReference type="Proteomes" id="UP000249340">
    <property type="component" value="Chromosome"/>
</dbReference>
<sequence>MPNATVLIPRRLRMSLRLLLPKNKSALLDSWPREPRVYHRGVTELDRAVPLSLMDEYVSFDLLSPQYVAAVKDGQAVHPGRFSRDGKMIPGKLQGLAGQGYTLNLREIQRTIPYLAGVSRDIQSETGCANYAAAIITPPGKQGLRHHWDQWTGVITQLAGRKRWPLWRPVVEYPMGAYMSSPEVWTPELTERFATTPPDVEFELSPGDTLVVPRGWVHNPYSVSDDRSYHLTFALHERTRLWVAEKLIGLAIKDAHFRAEVPPSAFARETEAEIRKVRSLVICFLRQADTATAAELIRKAAETENA</sequence>
<dbReference type="Gene3D" id="2.60.120.650">
    <property type="entry name" value="Cupin"/>
    <property type="match status" value="1"/>
</dbReference>
<evidence type="ECO:0000259" key="4">
    <source>
        <dbReference type="PROSITE" id="PS51184"/>
    </source>
</evidence>
<evidence type="ECO:0000256" key="2">
    <source>
        <dbReference type="ARBA" id="ARBA00022723"/>
    </source>
</evidence>
<gene>
    <name evidence="5" type="ORF">C7M71_014630</name>
</gene>
<dbReference type="PANTHER" id="PTHR13096">
    <property type="entry name" value="MINA53 MYC INDUCED NUCLEAR ANTIGEN"/>
    <property type="match status" value="1"/>
</dbReference>
<dbReference type="Pfam" id="PF08007">
    <property type="entry name" value="JmjC_2"/>
    <property type="match status" value="1"/>
</dbReference>
<keyword evidence="6" id="KW-1185">Reference proteome</keyword>
<name>A0A345SXM8_9ACTN</name>
<dbReference type="InterPro" id="IPR039994">
    <property type="entry name" value="NO66-like"/>
</dbReference>
<dbReference type="PROSITE" id="PS51184">
    <property type="entry name" value="JMJC"/>
    <property type="match status" value="1"/>
</dbReference>
<dbReference type="SUPFAM" id="SSF51197">
    <property type="entry name" value="Clavaminate synthase-like"/>
    <property type="match status" value="1"/>
</dbReference>
<evidence type="ECO:0000313" key="5">
    <source>
        <dbReference type="EMBL" id="AXI78483.1"/>
    </source>
</evidence>
<dbReference type="KEGG" id="stri:C7M71_014630"/>
<keyword evidence="2" id="KW-0479">Metal-binding</keyword>
<dbReference type="GO" id="GO:0032453">
    <property type="term" value="F:histone H3K4 demethylase activity"/>
    <property type="evidence" value="ECO:0007669"/>
    <property type="project" value="TreeGrafter"/>
</dbReference>
<reference evidence="6" key="1">
    <citation type="submission" date="2018-07" db="EMBL/GenBank/DDBJ databases">
        <title>Streptacidiphilus bronchialis DSM 106435 chromosome.</title>
        <authorList>
            <person name="Batra D."/>
            <person name="Gulvik C.A."/>
        </authorList>
    </citation>
    <scope>NUCLEOTIDE SEQUENCE [LARGE SCALE GENOMIC DNA]</scope>
    <source>
        <strain evidence="6">DSM 106435</strain>
    </source>
</reference>
<dbReference type="RefSeq" id="WP_111490080.1">
    <property type="nucleotide sequence ID" value="NZ_CP031264.1"/>
</dbReference>